<evidence type="ECO:0000313" key="2">
    <source>
        <dbReference type="Proteomes" id="UP000826656"/>
    </source>
</evidence>
<proteinExistence type="predicted"/>
<keyword evidence="2" id="KW-1185">Reference proteome</keyword>
<name>A0ABQ7W900_SOLTU</name>
<protein>
    <submittedName>
        <fullName evidence="1">Uncharacterized protein</fullName>
    </submittedName>
</protein>
<reference evidence="1 2" key="1">
    <citation type="journal article" date="2021" name="bioRxiv">
        <title>Chromosome-scale and haplotype-resolved genome assembly of a tetraploid potato cultivar.</title>
        <authorList>
            <person name="Sun H."/>
            <person name="Jiao W.-B."/>
            <person name="Krause K."/>
            <person name="Campoy J.A."/>
            <person name="Goel M."/>
            <person name="Folz-Donahue K."/>
            <person name="Kukat C."/>
            <person name="Huettel B."/>
            <person name="Schneeberger K."/>
        </authorList>
    </citation>
    <scope>NUCLEOTIDE SEQUENCE [LARGE SCALE GENOMIC DNA]</scope>
    <source>
        <strain evidence="1">SolTubOtavaFocal</strain>
        <tissue evidence="1">Leaves</tissue>
    </source>
</reference>
<dbReference type="Proteomes" id="UP000826656">
    <property type="component" value="Unassembled WGS sequence"/>
</dbReference>
<gene>
    <name evidence="1" type="ORF">KY290_007960</name>
</gene>
<accession>A0ABQ7W900</accession>
<evidence type="ECO:0000313" key="1">
    <source>
        <dbReference type="EMBL" id="KAH0776549.1"/>
    </source>
</evidence>
<sequence length="91" mass="9736">MSQGASSVVTTQSFANTASSSNIKCSSCLCEGCEQQLTTAPVSSSITKGKVKEKEKEKKVVSGDVKKQQYPFEGFNIVAEGPTELMFSFSQ</sequence>
<dbReference type="EMBL" id="JAIVGD010000003">
    <property type="protein sequence ID" value="KAH0776549.1"/>
    <property type="molecule type" value="Genomic_DNA"/>
</dbReference>
<organism evidence="1 2">
    <name type="scientific">Solanum tuberosum</name>
    <name type="common">Potato</name>
    <dbReference type="NCBI Taxonomy" id="4113"/>
    <lineage>
        <taxon>Eukaryota</taxon>
        <taxon>Viridiplantae</taxon>
        <taxon>Streptophyta</taxon>
        <taxon>Embryophyta</taxon>
        <taxon>Tracheophyta</taxon>
        <taxon>Spermatophyta</taxon>
        <taxon>Magnoliopsida</taxon>
        <taxon>eudicotyledons</taxon>
        <taxon>Gunneridae</taxon>
        <taxon>Pentapetalae</taxon>
        <taxon>asterids</taxon>
        <taxon>lamiids</taxon>
        <taxon>Solanales</taxon>
        <taxon>Solanaceae</taxon>
        <taxon>Solanoideae</taxon>
        <taxon>Solaneae</taxon>
        <taxon>Solanum</taxon>
    </lineage>
</organism>
<comment type="caution">
    <text evidence="1">The sequence shown here is derived from an EMBL/GenBank/DDBJ whole genome shotgun (WGS) entry which is preliminary data.</text>
</comment>